<dbReference type="OrthoDB" id="1244179at2759"/>
<dbReference type="GO" id="GO:0005737">
    <property type="term" value="C:cytoplasm"/>
    <property type="evidence" value="ECO:0007669"/>
    <property type="project" value="TreeGrafter"/>
</dbReference>
<dbReference type="CDD" id="cd18362">
    <property type="entry name" value="BTB_POZ_KCTD2-like"/>
    <property type="match status" value="1"/>
</dbReference>
<dbReference type="FunFam" id="3.30.70.2000:FF:000001">
    <property type="entry name" value="Potassium channel tetramerization domain-containing 17"/>
    <property type="match status" value="1"/>
</dbReference>
<comment type="caution">
    <text evidence="2">The sequence shown here is derived from an EMBL/GenBank/DDBJ whole genome shotgun (WGS) entry which is preliminary data.</text>
</comment>
<dbReference type="GO" id="GO:0031463">
    <property type="term" value="C:Cul3-RING ubiquitin ligase complex"/>
    <property type="evidence" value="ECO:0007669"/>
    <property type="project" value="TreeGrafter"/>
</dbReference>
<sequence>MEVDKESVSTSINKWIKLNVGGILFMTSRETLLKDPNSMLARLIDGDSELISDKDENGAYMIDRDGKYFPPILNFLRHGKLILDSGLAAEGVLEEAEFYNITHLITLVKEHIQRRDQQTSVIDNKQRVYRVLQCQENELTHMVSQMSDGWRFEQLINIGTQYNYGSEENAEFLFVVSKECLSSNNQQESNDRAKVLQQKGSRI</sequence>
<dbReference type="AlphaFoldDB" id="A0A9J6CQ56"/>
<reference evidence="2" key="1">
    <citation type="submission" date="2021-03" db="EMBL/GenBank/DDBJ databases">
        <title>Chromosome level genome of the anhydrobiotic midge Polypedilum vanderplanki.</title>
        <authorList>
            <person name="Yoshida Y."/>
            <person name="Kikawada T."/>
            <person name="Gusev O."/>
        </authorList>
    </citation>
    <scope>NUCLEOTIDE SEQUENCE</scope>
    <source>
        <strain evidence="2">NIAS01</strain>
        <tissue evidence="2">Whole body or cell culture</tissue>
    </source>
</reference>
<dbReference type="Gene3D" id="6.10.140.750">
    <property type="match status" value="1"/>
</dbReference>
<protein>
    <recommendedName>
        <fullName evidence="1">BTB domain-containing protein</fullName>
    </recommendedName>
</protein>
<dbReference type="Pfam" id="PF02214">
    <property type="entry name" value="BTB_2"/>
    <property type="match status" value="1"/>
</dbReference>
<accession>A0A9J6CQ56</accession>
<dbReference type="PANTHER" id="PTHR14958">
    <property type="entry name" value="POTASSIUM CHANNEL TETRAMERISATION DOMAIN CONTAINING PROTEIN"/>
    <property type="match status" value="1"/>
</dbReference>
<proteinExistence type="predicted"/>
<feature type="domain" description="BTB" evidence="1">
    <location>
        <begin position="14"/>
        <end position="116"/>
    </location>
</feature>
<dbReference type="PANTHER" id="PTHR14958:SF29">
    <property type="entry name" value="INSOMNIAC, ISOFORM B"/>
    <property type="match status" value="1"/>
</dbReference>
<dbReference type="GO" id="GO:0097602">
    <property type="term" value="F:cullin family protein binding"/>
    <property type="evidence" value="ECO:0007669"/>
    <property type="project" value="TreeGrafter"/>
</dbReference>
<dbReference type="FunFam" id="3.30.710.10:FF:000005">
    <property type="entry name" value="Potassium channel tetramerization domain-containing 17"/>
    <property type="match status" value="1"/>
</dbReference>
<dbReference type="GO" id="GO:0043161">
    <property type="term" value="P:proteasome-mediated ubiquitin-dependent protein catabolic process"/>
    <property type="evidence" value="ECO:0007669"/>
    <property type="project" value="TreeGrafter"/>
</dbReference>
<keyword evidence="3" id="KW-1185">Reference proteome</keyword>
<dbReference type="GO" id="GO:0051260">
    <property type="term" value="P:protein homooligomerization"/>
    <property type="evidence" value="ECO:0007669"/>
    <property type="project" value="InterPro"/>
</dbReference>
<dbReference type="SUPFAM" id="SSF54695">
    <property type="entry name" value="POZ domain"/>
    <property type="match status" value="1"/>
</dbReference>
<dbReference type="Gene3D" id="3.30.70.2000">
    <property type="match status" value="1"/>
</dbReference>
<evidence type="ECO:0000313" key="3">
    <source>
        <dbReference type="Proteomes" id="UP001107558"/>
    </source>
</evidence>
<dbReference type="InterPro" id="IPR003131">
    <property type="entry name" value="T1-type_BTB"/>
</dbReference>
<dbReference type="SMART" id="SM00225">
    <property type="entry name" value="BTB"/>
    <property type="match status" value="1"/>
</dbReference>
<dbReference type="InterPro" id="IPR000210">
    <property type="entry name" value="BTB/POZ_dom"/>
</dbReference>
<gene>
    <name evidence="2" type="ORF">PVAND_013374</name>
</gene>
<organism evidence="2 3">
    <name type="scientific">Polypedilum vanderplanki</name>
    <name type="common">Sleeping chironomid midge</name>
    <dbReference type="NCBI Taxonomy" id="319348"/>
    <lineage>
        <taxon>Eukaryota</taxon>
        <taxon>Metazoa</taxon>
        <taxon>Ecdysozoa</taxon>
        <taxon>Arthropoda</taxon>
        <taxon>Hexapoda</taxon>
        <taxon>Insecta</taxon>
        <taxon>Pterygota</taxon>
        <taxon>Neoptera</taxon>
        <taxon>Endopterygota</taxon>
        <taxon>Diptera</taxon>
        <taxon>Nematocera</taxon>
        <taxon>Chironomoidea</taxon>
        <taxon>Chironomidae</taxon>
        <taxon>Chironominae</taxon>
        <taxon>Polypedilum</taxon>
        <taxon>Polypedilum</taxon>
    </lineage>
</organism>
<dbReference type="InterPro" id="IPR011333">
    <property type="entry name" value="SKP1/BTB/POZ_sf"/>
</dbReference>
<name>A0A9J6CQ56_POLVA</name>
<dbReference type="Gene3D" id="3.30.710.10">
    <property type="entry name" value="Potassium Channel Kv1.1, Chain A"/>
    <property type="match status" value="1"/>
</dbReference>
<dbReference type="EMBL" id="JADBJN010000001">
    <property type="protein sequence ID" value="KAG5684133.1"/>
    <property type="molecule type" value="Genomic_DNA"/>
</dbReference>
<dbReference type="Proteomes" id="UP001107558">
    <property type="component" value="Chromosome 1"/>
</dbReference>
<evidence type="ECO:0000313" key="2">
    <source>
        <dbReference type="EMBL" id="KAG5684133.1"/>
    </source>
</evidence>
<evidence type="ECO:0000259" key="1">
    <source>
        <dbReference type="SMART" id="SM00225"/>
    </source>
</evidence>